<dbReference type="RefSeq" id="WP_264500914.1">
    <property type="nucleotide sequence ID" value="NZ_JAPDDS010000004.1"/>
</dbReference>
<protein>
    <recommendedName>
        <fullName evidence="4">PBP domain-containing protein</fullName>
    </recommendedName>
</protein>
<dbReference type="EMBL" id="JAPDDS010000004">
    <property type="protein sequence ID" value="MCW1884957.1"/>
    <property type="molecule type" value="Genomic_DNA"/>
</dbReference>
<dbReference type="Proteomes" id="UP001207930">
    <property type="component" value="Unassembled WGS sequence"/>
</dbReference>
<feature type="chain" id="PRO_5046078668" description="PBP domain-containing protein" evidence="1">
    <location>
        <begin position="19"/>
        <end position="401"/>
    </location>
</feature>
<sequence length="401" mass="41444">MKATTTLAILALAAGSVASGQTVINITGATAFRAAATNTIIAMLGGNGVTQFGYDGTSGPTGANRQIFRGTFNGQDTIIRTSWSGSTQGILDLADQNQIQFLIANFGTGTGANPISTTGYNYGAAGNEPAEFNTGIPRFAFSDVDKALSTRPNATLSGGPVGVVPFMFLAGESAPATMTNITDQQHEALWSLGQMPLSLFTGNAADTDLVLATGRNNGSGTRATILAETGYGAFTNVQQWNAAFTGDRVTGTLTTISEFENNGHSSNSGVRDVLTRPSNNVTYNGNSFSVVFCGYLTISDALAASGYNPVTGAVSGGEGAKPMTYNGVRYSEENVKNGAYTLWGYQQLYRASNATQAEIAFDDALRAAVPVNMGTAGIPIPQMTVNRSGGDGGLVLPIPQG</sequence>
<evidence type="ECO:0000256" key="1">
    <source>
        <dbReference type="SAM" id="SignalP"/>
    </source>
</evidence>
<feature type="signal peptide" evidence="1">
    <location>
        <begin position="1"/>
        <end position="18"/>
    </location>
</feature>
<organism evidence="2 3">
    <name type="scientific">Luteolibacter flavescens</name>
    <dbReference type="NCBI Taxonomy" id="1859460"/>
    <lineage>
        <taxon>Bacteria</taxon>
        <taxon>Pseudomonadati</taxon>
        <taxon>Verrucomicrobiota</taxon>
        <taxon>Verrucomicrobiia</taxon>
        <taxon>Verrucomicrobiales</taxon>
        <taxon>Verrucomicrobiaceae</taxon>
        <taxon>Luteolibacter</taxon>
    </lineage>
</organism>
<comment type="caution">
    <text evidence="2">The sequence shown here is derived from an EMBL/GenBank/DDBJ whole genome shotgun (WGS) entry which is preliminary data.</text>
</comment>
<accession>A0ABT3FN14</accession>
<reference evidence="2 3" key="1">
    <citation type="submission" date="2022-10" db="EMBL/GenBank/DDBJ databases">
        <title>Luteolibacter flavescens strain MCCC 1K03193, whole genome shotgun sequencing project.</title>
        <authorList>
            <person name="Zhao G."/>
            <person name="Shen L."/>
        </authorList>
    </citation>
    <scope>NUCLEOTIDE SEQUENCE [LARGE SCALE GENOMIC DNA]</scope>
    <source>
        <strain evidence="2 3">MCCC 1K03193</strain>
    </source>
</reference>
<evidence type="ECO:0000313" key="3">
    <source>
        <dbReference type="Proteomes" id="UP001207930"/>
    </source>
</evidence>
<gene>
    <name evidence="2" type="ORF">OKA04_09475</name>
</gene>
<keyword evidence="1" id="KW-0732">Signal</keyword>
<evidence type="ECO:0000313" key="2">
    <source>
        <dbReference type="EMBL" id="MCW1884957.1"/>
    </source>
</evidence>
<proteinExistence type="predicted"/>
<name>A0ABT3FN14_9BACT</name>
<evidence type="ECO:0008006" key="4">
    <source>
        <dbReference type="Google" id="ProtNLM"/>
    </source>
</evidence>
<keyword evidence="3" id="KW-1185">Reference proteome</keyword>